<name>A0ABN3F8V0_9ACTN</name>
<evidence type="ECO:0000313" key="3">
    <source>
        <dbReference type="Proteomes" id="UP001501584"/>
    </source>
</evidence>
<keyword evidence="1" id="KW-0472">Membrane</keyword>
<accession>A0ABN3F8V0</accession>
<dbReference type="EMBL" id="BAAASX010000002">
    <property type="protein sequence ID" value="GAA2323929.1"/>
    <property type="molecule type" value="Genomic_DNA"/>
</dbReference>
<organism evidence="2 3">
    <name type="scientific">Glycomyces rutgersensis</name>
    <dbReference type="NCBI Taxonomy" id="58115"/>
    <lineage>
        <taxon>Bacteria</taxon>
        <taxon>Bacillati</taxon>
        <taxon>Actinomycetota</taxon>
        <taxon>Actinomycetes</taxon>
        <taxon>Glycomycetales</taxon>
        <taxon>Glycomycetaceae</taxon>
        <taxon>Glycomyces</taxon>
    </lineage>
</organism>
<dbReference type="Proteomes" id="UP001501584">
    <property type="component" value="Unassembled WGS sequence"/>
</dbReference>
<feature type="transmembrane region" description="Helical" evidence="1">
    <location>
        <begin position="275"/>
        <end position="295"/>
    </location>
</feature>
<keyword evidence="3" id="KW-1185">Reference proteome</keyword>
<protein>
    <recommendedName>
        <fullName evidence="4">DUF916 domain-containing protein</fullName>
    </recommendedName>
</protein>
<proteinExistence type="predicted"/>
<keyword evidence="1" id="KW-1133">Transmembrane helix</keyword>
<gene>
    <name evidence="2" type="ORF">GCM10010403_12580</name>
</gene>
<comment type="caution">
    <text evidence="2">The sequence shown here is derived from an EMBL/GenBank/DDBJ whole genome shotgun (WGS) entry which is preliminary data.</text>
</comment>
<evidence type="ECO:0008006" key="4">
    <source>
        <dbReference type="Google" id="ProtNLM"/>
    </source>
</evidence>
<evidence type="ECO:0000256" key="1">
    <source>
        <dbReference type="SAM" id="Phobius"/>
    </source>
</evidence>
<keyword evidence="1" id="KW-0812">Transmembrane</keyword>
<reference evidence="2 3" key="1">
    <citation type="journal article" date="2019" name="Int. J. Syst. Evol. Microbiol.">
        <title>The Global Catalogue of Microorganisms (GCM) 10K type strain sequencing project: providing services to taxonomists for standard genome sequencing and annotation.</title>
        <authorList>
            <consortium name="The Broad Institute Genomics Platform"/>
            <consortium name="The Broad Institute Genome Sequencing Center for Infectious Disease"/>
            <person name="Wu L."/>
            <person name="Ma J."/>
        </authorList>
    </citation>
    <scope>NUCLEOTIDE SEQUENCE [LARGE SCALE GENOMIC DNA]</scope>
    <source>
        <strain evidence="2 3">JCM 6238</strain>
    </source>
</reference>
<sequence length="304" mass="31348">MPSPASAALDEGSIGIALVAESGGSDDDRSRMYIVDHVDPGAELRREIEVQNASSSPHHIELYPAAASVQGGAFAAADGHGGNDLSEWTTLDESALDLDPGEIERVGVTIEVPETASEGERYAAVLAEVAAPHPEDAMVQQVNRVGIRAYLSVGPGGEPPSDFTIDGIGLRDAAGDEWPVVTAEVTNTGERALDIAGTAALRRVEGTMSAGPFETRSVVTLLPGESGVAEIDLDETLPGGAWNAEVTLASGDLERTAADSVTLPGPAEVDDGGNWPVIALIVGIAALVLIAMLLLGRRFLAGRS</sequence>
<evidence type="ECO:0000313" key="2">
    <source>
        <dbReference type="EMBL" id="GAA2323929.1"/>
    </source>
</evidence>
<dbReference type="RefSeq" id="WP_310285805.1">
    <property type="nucleotide sequence ID" value="NZ_BAAASX010000002.1"/>
</dbReference>